<reference evidence="1" key="2">
    <citation type="submission" date="2020-09" db="EMBL/GenBank/DDBJ databases">
        <authorList>
            <person name="Sun Q."/>
            <person name="Zhou Y."/>
        </authorList>
    </citation>
    <scope>NUCLEOTIDE SEQUENCE</scope>
    <source>
        <strain evidence="1">CGMCC 4.7312</strain>
    </source>
</reference>
<comment type="caution">
    <text evidence="1">The sequence shown here is derived from an EMBL/GenBank/DDBJ whole genome shotgun (WGS) entry which is preliminary data.</text>
</comment>
<gene>
    <name evidence="1" type="ORF">GCM10011608_04040</name>
</gene>
<evidence type="ECO:0000313" key="1">
    <source>
        <dbReference type="EMBL" id="GGM22422.1"/>
    </source>
</evidence>
<accession>A0A917TH38</accession>
<keyword evidence="2" id="KW-1185">Reference proteome</keyword>
<dbReference type="EMBL" id="BMNB01000001">
    <property type="protein sequence ID" value="GGM22422.1"/>
    <property type="molecule type" value="Genomic_DNA"/>
</dbReference>
<organism evidence="1 2">
    <name type="scientific">Micromonospora sonchi</name>
    <dbReference type="NCBI Taxonomy" id="1763543"/>
    <lineage>
        <taxon>Bacteria</taxon>
        <taxon>Bacillati</taxon>
        <taxon>Actinomycetota</taxon>
        <taxon>Actinomycetes</taxon>
        <taxon>Micromonosporales</taxon>
        <taxon>Micromonosporaceae</taxon>
        <taxon>Micromonospora</taxon>
    </lineage>
</organism>
<evidence type="ECO:0000313" key="2">
    <source>
        <dbReference type="Proteomes" id="UP000608890"/>
    </source>
</evidence>
<dbReference type="AlphaFoldDB" id="A0A917TH38"/>
<protein>
    <submittedName>
        <fullName evidence="1">Uncharacterized protein</fullName>
    </submittedName>
</protein>
<dbReference type="Proteomes" id="UP000608890">
    <property type="component" value="Unassembled WGS sequence"/>
</dbReference>
<reference evidence="1" key="1">
    <citation type="journal article" date="2014" name="Int. J. Syst. Evol. Microbiol.">
        <title>Complete genome sequence of Corynebacterium casei LMG S-19264T (=DSM 44701T), isolated from a smear-ripened cheese.</title>
        <authorList>
            <consortium name="US DOE Joint Genome Institute (JGI-PGF)"/>
            <person name="Walter F."/>
            <person name="Albersmeier A."/>
            <person name="Kalinowski J."/>
            <person name="Ruckert C."/>
        </authorList>
    </citation>
    <scope>NUCLEOTIDE SEQUENCE</scope>
    <source>
        <strain evidence="1">CGMCC 4.7312</strain>
    </source>
</reference>
<name>A0A917TH38_9ACTN</name>
<sequence>MVPTDRSSLGSNQFLIPRHTLVIIQRKLRLHSVIMTQRLTDEEKLTLKTGAFGAVFLVANADPGMLALFRESFAAAGAMVDAGGLVQEALTRGPLPNLPRESAAEVESAALPALRRAVGILTEKAPRELPAYRAVVLAAADRAARADNGVSPAEAEAIARVRGALGADATGR</sequence>
<proteinExistence type="predicted"/>